<gene>
    <name evidence="11" type="ORF">DMENIID0002_03810</name>
</gene>
<evidence type="ECO:0000256" key="6">
    <source>
        <dbReference type="ARBA" id="ARBA00023125"/>
    </source>
</evidence>
<dbReference type="CDD" id="cd04488">
    <property type="entry name" value="RecG_wedge_OBF"/>
    <property type="match status" value="1"/>
</dbReference>
<reference evidence="11" key="1">
    <citation type="submission" date="2024-01" db="EMBL/GenBank/DDBJ databases">
        <title>Sequencing the genomes of a sandfly, Sergentomyia squamirostris, and its two endosymbionts.</title>
        <authorList>
            <person name="Itokawa K."/>
            <person name="Sanjoba C."/>
        </authorList>
    </citation>
    <scope>NUCLEOTIDE SEQUENCE</scope>
    <source>
        <strain evidence="11">RiSSQ</strain>
    </source>
</reference>
<dbReference type="Pfam" id="PF00271">
    <property type="entry name" value="Helicase_C"/>
    <property type="match status" value="1"/>
</dbReference>
<dbReference type="SUPFAM" id="SSF52540">
    <property type="entry name" value="P-loop containing nucleoside triphosphate hydrolases"/>
    <property type="match status" value="2"/>
</dbReference>
<organism evidence="11">
    <name type="scientific">Candidatus Tisiphia endosymbiont of Sergentomyia squamirostris</name>
    <dbReference type="NCBI Taxonomy" id="3113639"/>
    <lineage>
        <taxon>Bacteria</taxon>
        <taxon>Pseudomonadati</taxon>
        <taxon>Pseudomonadota</taxon>
        <taxon>Alphaproteobacteria</taxon>
        <taxon>Rickettsiales</taxon>
        <taxon>Rickettsiaceae</taxon>
        <taxon>Rickettsieae</taxon>
        <taxon>Candidatus Tisiphia</taxon>
    </lineage>
</organism>
<keyword evidence="5" id="KW-0067">ATP-binding</keyword>
<evidence type="ECO:0000256" key="2">
    <source>
        <dbReference type="ARBA" id="ARBA00022763"/>
    </source>
</evidence>
<evidence type="ECO:0000256" key="7">
    <source>
        <dbReference type="ARBA" id="ARBA00023204"/>
    </source>
</evidence>
<keyword evidence="2" id="KW-0227">DNA damage</keyword>
<dbReference type="AlphaFoldDB" id="A0AAT9G7E1"/>
<dbReference type="EMBL" id="AP029170">
    <property type="protein sequence ID" value="BFD45735.1"/>
    <property type="molecule type" value="Genomic_DNA"/>
</dbReference>
<dbReference type="Gene3D" id="3.40.50.300">
    <property type="entry name" value="P-loop containing nucleotide triphosphate hydrolases"/>
    <property type="match status" value="2"/>
</dbReference>
<dbReference type="SMART" id="SM00490">
    <property type="entry name" value="HELICc"/>
    <property type="match status" value="1"/>
</dbReference>
<dbReference type="InterPro" id="IPR047112">
    <property type="entry name" value="RecG/Mfd"/>
</dbReference>
<dbReference type="PROSITE" id="PS51194">
    <property type="entry name" value="HELICASE_CTER"/>
    <property type="match status" value="1"/>
</dbReference>
<evidence type="ECO:0000259" key="9">
    <source>
        <dbReference type="PROSITE" id="PS51192"/>
    </source>
</evidence>
<dbReference type="InterPro" id="IPR045562">
    <property type="entry name" value="RecG_dom3_C"/>
</dbReference>
<accession>A0AAT9G7E1</accession>
<dbReference type="PROSITE" id="PS51192">
    <property type="entry name" value="HELICASE_ATP_BIND_1"/>
    <property type="match status" value="1"/>
</dbReference>
<evidence type="ECO:0000256" key="4">
    <source>
        <dbReference type="ARBA" id="ARBA00022806"/>
    </source>
</evidence>
<dbReference type="PANTHER" id="PTHR47964:SF1">
    <property type="entry name" value="ATP-DEPENDENT DNA HELICASE HOMOLOG RECG, CHLOROPLASTIC"/>
    <property type="match status" value="1"/>
</dbReference>
<dbReference type="Pfam" id="PF17191">
    <property type="entry name" value="RecG_wedge"/>
    <property type="match status" value="1"/>
</dbReference>
<name>A0AAT9G7E1_9RICK</name>
<dbReference type="SMART" id="SM00487">
    <property type="entry name" value="DEXDc"/>
    <property type="match status" value="1"/>
</dbReference>
<dbReference type="GO" id="GO:0006281">
    <property type="term" value="P:DNA repair"/>
    <property type="evidence" value="ECO:0007669"/>
    <property type="project" value="UniProtKB-KW"/>
</dbReference>
<evidence type="ECO:0000259" key="10">
    <source>
        <dbReference type="PROSITE" id="PS51194"/>
    </source>
</evidence>
<dbReference type="SUPFAM" id="SSF50249">
    <property type="entry name" value="Nucleic acid-binding proteins"/>
    <property type="match status" value="1"/>
</dbReference>
<dbReference type="GO" id="GO:0003678">
    <property type="term" value="F:DNA helicase activity"/>
    <property type="evidence" value="ECO:0007669"/>
    <property type="project" value="TreeGrafter"/>
</dbReference>
<keyword evidence="1" id="KW-0547">Nucleotide-binding</keyword>
<evidence type="ECO:0000256" key="5">
    <source>
        <dbReference type="ARBA" id="ARBA00022840"/>
    </source>
</evidence>
<evidence type="ECO:0000256" key="8">
    <source>
        <dbReference type="ARBA" id="ARBA00049819"/>
    </source>
</evidence>
<feature type="domain" description="Helicase C-terminal" evidence="10">
    <location>
        <begin position="459"/>
        <end position="627"/>
    </location>
</feature>
<dbReference type="InterPro" id="IPR033454">
    <property type="entry name" value="RecG_wedge"/>
</dbReference>
<dbReference type="InterPro" id="IPR011545">
    <property type="entry name" value="DEAD/DEAH_box_helicase_dom"/>
</dbReference>
<keyword evidence="4 11" id="KW-0347">Helicase</keyword>
<dbReference type="InterPro" id="IPR027417">
    <property type="entry name" value="P-loop_NTPase"/>
</dbReference>
<dbReference type="GO" id="GO:0003677">
    <property type="term" value="F:DNA binding"/>
    <property type="evidence" value="ECO:0007669"/>
    <property type="project" value="UniProtKB-KW"/>
</dbReference>
<evidence type="ECO:0000313" key="11">
    <source>
        <dbReference type="EMBL" id="BFD45735.1"/>
    </source>
</evidence>
<keyword evidence="6" id="KW-0238">DNA-binding</keyword>
<protein>
    <recommendedName>
        <fullName evidence="8">Probable DNA 3'-5' helicase RecG</fullName>
    </recommendedName>
</protein>
<keyword evidence="3" id="KW-0378">Hydrolase</keyword>
<dbReference type="InterPro" id="IPR012340">
    <property type="entry name" value="NA-bd_OB-fold"/>
</dbReference>
<dbReference type="PANTHER" id="PTHR47964">
    <property type="entry name" value="ATP-DEPENDENT DNA HELICASE HOMOLOG RECG, CHLOROPLASTIC"/>
    <property type="match status" value="1"/>
</dbReference>
<dbReference type="Pfam" id="PF19833">
    <property type="entry name" value="RecG_dom3_C"/>
    <property type="match status" value="1"/>
</dbReference>
<proteinExistence type="predicted"/>
<dbReference type="GO" id="GO:0005524">
    <property type="term" value="F:ATP binding"/>
    <property type="evidence" value="ECO:0007669"/>
    <property type="project" value="UniProtKB-KW"/>
</dbReference>
<sequence>MLTINKFFFSLIKSRINVGDNIIIGLKRLGIINLRDLLFYRPTSYQVKIISPNLSSLKNGQLIQAEVTIEEILIPKSKKQPLKILGSNETGAILLVFFNRPPYFLLNKLTIGSKHIVEGKVQIFSSLAQIAHPIFIFDKKLTSPLEPIYPLTYGIINKQLYSYIIKGLDLFEKEWCCIPESFQEVKDYTKSLLEDLKTLHLYQVKTKQLEELHTQALRRLAEKELFANQISLQYLRQQTKLKQGNSFAGSSQLQQAILKTLGFELTPDQKNVIEEIAKHQLSPTEMMCLLQGDVGSGKTLVALLTMVTVSYHKFQAALMAPTDLLANQHYQFFVKALSETGIRLGLLTGKISTKERNKVLSSLENGDIDILIGTHALFQEKVNFKNLGYIVIDEQHKFGVQQRLDLINKASHPDVLVMTATPIPRSLTLTMFGDMDISKLASKPKNRLPIITSISPKTKLNNVISVLDKKLKFGEKIYWICPLIDQNDEELTTQSKNTGLIDINTRLITIENAYPNITGTIHGKMKNEQKDMIMHQFKNGNIKILVATTVIEVGIDVPEATLIVIENAEQFGLAQLHQIRGRVGRGTLQSHCILLYDPQKLTMVAKSRFEVMRNSNDGFYIAEQDLLLRGSGEILGTKQSGEIRFFFADLARDLDLLTKANKLAEEGSKDISEFSLLQIKLFARVEFNELN</sequence>
<dbReference type="InterPro" id="IPR014001">
    <property type="entry name" value="Helicase_ATP-bd"/>
</dbReference>
<dbReference type="Pfam" id="PF00270">
    <property type="entry name" value="DEAD"/>
    <property type="match status" value="1"/>
</dbReference>
<dbReference type="GO" id="GO:0016787">
    <property type="term" value="F:hydrolase activity"/>
    <property type="evidence" value="ECO:0007669"/>
    <property type="project" value="UniProtKB-KW"/>
</dbReference>
<dbReference type="Gene3D" id="2.40.50.140">
    <property type="entry name" value="Nucleic acid-binding proteins"/>
    <property type="match status" value="1"/>
</dbReference>
<evidence type="ECO:0000256" key="3">
    <source>
        <dbReference type="ARBA" id="ARBA00022801"/>
    </source>
</evidence>
<evidence type="ECO:0000256" key="1">
    <source>
        <dbReference type="ARBA" id="ARBA00022741"/>
    </source>
</evidence>
<dbReference type="InterPro" id="IPR001650">
    <property type="entry name" value="Helicase_C-like"/>
</dbReference>
<keyword evidence="7" id="KW-0234">DNA repair</keyword>
<feature type="domain" description="Helicase ATP-binding" evidence="9">
    <location>
        <begin position="279"/>
        <end position="440"/>
    </location>
</feature>
<dbReference type="CDD" id="cd17992">
    <property type="entry name" value="DEXHc_RecG"/>
    <property type="match status" value="1"/>
</dbReference>